<accession>A0ABR2HU24</accession>
<name>A0ABR2HU24_9EUKA</name>
<sequence length="101" mass="12392">MSYRNTEAWEFISGYLGRDPELEELQDLGKWYWVNQDIPCRKFENVEDAVMWFQQNWKDVKPYIDCYYVITLMIQRKIMKFPDNPNGKITFNKDYFKKNSQ</sequence>
<evidence type="ECO:0000313" key="1">
    <source>
        <dbReference type="EMBL" id="KAK8852616.1"/>
    </source>
</evidence>
<proteinExistence type="predicted"/>
<dbReference type="EMBL" id="JAPFFF010000023">
    <property type="protein sequence ID" value="KAK8852616.1"/>
    <property type="molecule type" value="Genomic_DNA"/>
</dbReference>
<comment type="caution">
    <text evidence="1">The sequence shown here is derived from an EMBL/GenBank/DDBJ whole genome shotgun (WGS) entry which is preliminary data.</text>
</comment>
<gene>
    <name evidence="1" type="ORF">M9Y10_017604</name>
</gene>
<protein>
    <submittedName>
        <fullName evidence="1">Uncharacterized protein</fullName>
    </submittedName>
</protein>
<reference evidence="1 2" key="1">
    <citation type="submission" date="2024-04" db="EMBL/GenBank/DDBJ databases">
        <title>Tritrichomonas musculus Genome.</title>
        <authorList>
            <person name="Alves-Ferreira E."/>
            <person name="Grigg M."/>
            <person name="Lorenzi H."/>
            <person name="Galac M."/>
        </authorList>
    </citation>
    <scope>NUCLEOTIDE SEQUENCE [LARGE SCALE GENOMIC DNA]</scope>
    <source>
        <strain evidence="1 2">EAF2021</strain>
    </source>
</reference>
<dbReference type="Proteomes" id="UP001470230">
    <property type="component" value="Unassembled WGS sequence"/>
</dbReference>
<evidence type="ECO:0000313" key="2">
    <source>
        <dbReference type="Proteomes" id="UP001470230"/>
    </source>
</evidence>
<keyword evidence="2" id="KW-1185">Reference proteome</keyword>
<organism evidence="1 2">
    <name type="scientific">Tritrichomonas musculus</name>
    <dbReference type="NCBI Taxonomy" id="1915356"/>
    <lineage>
        <taxon>Eukaryota</taxon>
        <taxon>Metamonada</taxon>
        <taxon>Parabasalia</taxon>
        <taxon>Tritrichomonadida</taxon>
        <taxon>Tritrichomonadidae</taxon>
        <taxon>Tritrichomonas</taxon>
    </lineage>
</organism>